<keyword evidence="3" id="KW-1185">Reference proteome</keyword>
<accession>A0ABD1J972</accession>
<comment type="caution">
    <text evidence="2">The sequence shown here is derived from an EMBL/GenBank/DDBJ whole genome shotgun (WGS) entry which is preliminary data.</text>
</comment>
<evidence type="ECO:0000256" key="1">
    <source>
        <dbReference type="SAM" id="MobiDB-lite"/>
    </source>
</evidence>
<dbReference type="PANTHER" id="PTHR33053:SF24">
    <property type="entry name" value="TRANSPOSASE DOMAIN-CONTAINING PROTEIN"/>
    <property type="match status" value="1"/>
</dbReference>
<organism evidence="2 3">
    <name type="scientific">Coilia grayii</name>
    <name type="common">Gray's grenadier anchovy</name>
    <dbReference type="NCBI Taxonomy" id="363190"/>
    <lineage>
        <taxon>Eukaryota</taxon>
        <taxon>Metazoa</taxon>
        <taxon>Chordata</taxon>
        <taxon>Craniata</taxon>
        <taxon>Vertebrata</taxon>
        <taxon>Euteleostomi</taxon>
        <taxon>Actinopterygii</taxon>
        <taxon>Neopterygii</taxon>
        <taxon>Teleostei</taxon>
        <taxon>Clupei</taxon>
        <taxon>Clupeiformes</taxon>
        <taxon>Clupeoidei</taxon>
        <taxon>Engraulidae</taxon>
        <taxon>Coilinae</taxon>
        <taxon>Coilia</taxon>
    </lineage>
</organism>
<reference evidence="2 3" key="1">
    <citation type="submission" date="2024-09" db="EMBL/GenBank/DDBJ databases">
        <title>A chromosome-level genome assembly of Gray's grenadier anchovy, Coilia grayii.</title>
        <authorList>
            <person name="Fu Z."/>
        </authorList>
    </citation>
    <scope>NUCLEOTIDE SEQUENCE [LARGE SCALE GENOMIC DNA]</scope>
    <source>
        <strain evidence="2">G4</strain>
        <tissue evidence="2">Muscle</tissue>
    </source>
</reference>
<evidence type="ECO:0000313" key="3">
    <source>
        <dbReference type="Proteomes" id="UP001591681"/>
    </source>
</evidence>
<evidence type="ECO:0008006" key="4">
    <source>
        <dbReference type="Google" id="ProtNLM"/>
    </source>
</evidence>
<dbReference type="PANTHER" id="PTHR33053">
    <property type="entry name" value="PROTEIN, PUTATIVE-RELATED"/>
    <property type="match status" value="1"/>
</dbReference>
<gene>
    <name evidence="2" type="ORF">ACEWY4_021475</name>
</gene>
<feature type="region of interest" description="Disordered" evidence="1">
    <location>
        <begin position="79"/>
        <end position="102"/>
    </location>
</feature>
<proteinExistence type="predicted"/>
<dbReference type="EMBL" id="JBHFQA010000018">
    <property type="protein sequence ID" value="KAL2083702.1"/>
    <property type="molecule type" value="Genomic_DNA"/>
</dbReference>
<protein>
    <recommendedName>
        <fullName evidence="4">Transposase domain-containing protein</fullName>
    </recommendedName>
</protein>
<feature type="compositionally biased region" description="Acidic residues" evidence="1">
    <location>
        <begin position="79"/>
        <end position="99"/>
    </location>
</feature>
<sequence>MACRSYWTKRRRTLRILDSFEPSSVNGSDVLGDVDPEFNLALNDNAEEEDDIFMDCTSSFDDCYTNDKRVDGVISDGDCYGDESDTEDDGESSNEDGTENECSKLTRGLCDWALRNYVPQNTLSDLLGVLRELHPNLPKQARTLLQTARIAANVKNIKGGEYVHFGILTYFQAIPAYVLHNVSETIGLQINVDGLPLYKSSALQLWPILGKVPFEKEPFVIGMFCGKTKPLDLDEFLYDFVEEVAKLENGFEVAGKTFTLKIDCFICDSPARSFLKNTKGHNGYFGCERCTQEGVYVKNHMTFPEKTAVLRTDDQFLNKEDEDHHKGNSPLTQINVAMVTMFILDYMHLVCLGVTRKLIRFWMKGDLCCRLGSQAVKAISARLVQLTEHIPVEFQRKPRSLSEIDRWKATEYRQFLLYTGPIVLQDILSSSQYKNFMNLSIAMYLMLSPALCKYYCDFADTLMTHFLNEFEQLYGADEIVYNVHNLSHLADDVRRYGALDGISAFPFENYMRKLKKICRKPQFVLQQIHRHITLERAFVTPKKNKNPDKTILKIKHTCGPTIATLPHCTQYKKAIFELFCVATTVGNNCVMVQGNLGLVQNILCDERTDTNYIIFRRFLKLDSLHSSPLDSKDIGFYKASNLESTNHVHLLSDITKKYVLIPMTSEWAAIPLLHSN</sequence>
<name>A0ABD1J972_9TELE</name>
<dbReference type="AlphaFoldDB" id="A0ABD1J972"/>
<evidence type="ECO:0000313" key="2">
    <source>
        <dbReference type="EMBL" id="KAL2083702.1"/>
    </source>
</evidence>
<dbReference type="Proteomes" id="UP001591681">
    <property type="component" value="Unassembled WGS sequence"/>
</dbReference>